<sequence>MEEGANENDMQDLPSQELLRMSLKTPMTKIKKVKMKKYSPKLGLLRCDVCNKICNDKAALVSHKAVHIETAEFACSKCPYKGKTRKYLARHLSKVHTEPTKYKCDDCGKKFHFLNRLESHRRVHTGEKPYECKHCEKTFSARYSLNTHLLVHSDEKPFKCSFCEYACRDSSTLRKHQHRHMGLETVYQCKKCDMSFKKKYILKNHVAEAHLNMTLKRYKCDRCEKDFKRKALLTLHIKSVHDKSMRTECKICGVVINNRYNLTRHALIHTEARPYKCDFDGCDKRFKDPSSVAKHNIIHYPSKHMPCKICGKLFTRVRRLEYHMTLHKGRKRTARCEECGVCFYNEVYLRLHYQKKHDKKRKRYKCDLCDFFTSNKPSIVMHLKYGHAKDNDVECKICNIRFKKQEYLKMHFTRKHKTRYKPMKREKKKPKKPQIIIKEEPDDSVDDTDIMELLTNVKQEAEEQEVEEQRTEDTEDADGILYSDAVFSEDIAESYIKHNSEKLTKLPEDVFDTFFIEHVYKRYLEREEKPTTTDKEEVQRGIRRYKELLSEIIGGTEADIPQSTGAKGTEDAPVQKAKIKLKKRKAKEVKAKRGGKRLKATSGNKDGPNISDTERTTEIHENSEERSKINRITFNMHQCYVCFQVFETKKLLTKHCAQHFDVCSETQLKKCPLCTFVTRSSNFALHMRKVHKMSISYNYGQIQENVNGTKYSFKGNNGYDVEIIPSIKNLNKRECMKLDKRNRYIKEKSITKTKLVKLGNEWVVQKDSVPTKEFVKPNLKEFVKPDLKECANYLELLRQKYREYKSIGQRMLFPCQFCDKPCQSFSALKLHLRKHEKNPKPFKKKVWKHKLNNLAAISHSNNGSKRNDFSVFNESNNLNITAKVNSKDRFIRKSKVNDVLIDGKCLKIILKDCMKKNLTTQKNTELKAKNSLYLQKNPEPVQNSLQKNSEPVVPNSLQKYPEPVVSNYLQKGIKITKRPRSKETRDPLADPKPVTSKHKCDKALIEFYKNNIKGSDIEFWQFLKIFNKMTRENVEDFEDLESRYDFGMHIDNRLKNNSENSQENSTN</sequence>
<accession>A0ACC1DJV2</accession>
<dbReference type="Proteomes" id="UP000824533">
    <property type="component" value="Linkage Group LG01"/>
</dbReference>
<keyword evidence="2" id="KW-1185">Reference proteome</keyword>
<gene>
    <name evidence="1" type="ORF">K1T71_000583</name>
</gene>
<name>A0ACC1DJV2_9NEOP</name>
<reference evidence="1 2" key="1">
    <citation type="journal article" date="2021" name="Front. Genet.">
        <title>Chromosome-Level Genome Assembly Reveals Significant Gene Expansion in the Toll and IMD Signaling Pathways of Dendrolimus kikuchii.</title>
        <authorList>
            <person name="Zhou J."/>
            <person name="Wu P."/>
            <person name="Xiong Z."/>
            <person name="Liu N."/>
            <person name="Zhao N."/>
            <person name="Ji M."/>
            <person name="Qiu Y."/>
            <person name="Yang B."/>
        </authorList>
    </citation>
    <scope>NUCLEOTIDE SEQUENCE [LARGE SCALE GENOMIC DNA]</scope>
    <source>
        <strain evidence="1">Ann1</strain>
    </source>
</reference>
<evidence type="ECO:0000313" key="2">
    <source>
        <dbReference type="Proteomes" id="UP000824533"/>
    </source>
</evidence>
<proteinExistence type="predicted"/>
<protein>
    <submittedName>
        <fullName evidence="1">Uncharacterized protein</fullName>
    </submittedName>
</protein>
<organism evidence="1 2">
    <name type="scientific">Dendrolimus kikuchii</name>
    <dbReference type="NCBI Taxonomy" id="765133"/>
    <lineage>
        <taxon>Eukaryota</taxon>
        <taxon>Metazoa</taxon>
        <taxon>Ecdysozoa</taxon>
        <taxon>Arthropoda</taxon>
        <taxon>Hexapoda</taxon>
        <taxon>Insecta</taxon>
        <taxon>Pterygota</taxon>
        <taxon>Neoptera</taxon>
        <taxon>Endopterygota</taxon>
        <taxon>Lepidoptera</taxon>
        <taxon>Glossata</taxon>
        <taxon>Ditrysia</taxon>
        <taxon>Bombycoidea</taxon>
        <taxon>Lasiocampidae</taxon>
        <taxon>Dendrolimus</taxon>
    </lineage>
</organism>
<dbReference type="EMBL" id="CM034387">
    <property type="protein sequence ID" value="KAJ0184160.1"/>
    <property type="molecule type" value="Genomic_DNA"/>
</dbReference>
<evidence type="ECO:0000313" key="1">
    <source>
        <dbReference type="EMBL" id="KAJ0184160.1"/>
    </source>
</evidence>
<comment type="caution">
    <text evidence="1">The sequence shown here is derived from an EMBL/GenBank/DDBJ whole genome shotgun (WGS) entry which is preliminary data.</text>
</comment>